<keyword evidence="1" id="KW-0472">Membrane</keyword>
<protein>
    <submittedName>
        <fullName evidence="2">Small multi-drug export protein</fullName>
    </submittedName>
</protein>
<evidence type="ECO:0000256" key="1">
    <source>
        <dbReference type="SAM" id="Phobius"/>
    </source>
</evidence>
<evidence type="ECO:0000313" key="2">
    <source>
        <dbReference type="EMBL" id="SEV82473.1"/>
    </source>
</evidence>
<sequence length="152" mass="16641">MDQLVFYFALMLLASIPWIEASFAVPIAILTGANPVISFIVGMFGNIVTLLLAVVFASQIKEWLNKRKRTKSTKRVTNTFEKYGLVGAALLGPILLGSHIVAIIAISMNIPKRQTFIYVSLGTALWAIVLSVLVQFGIDLFGLENMRLLDGA</sequence>
<keyword evidence="1" id="KW-0812">Transmembrane</keyword>
<feature type="transmembrane region" description="Helical" evidence="1">
    <location>
        <begin position="116"/>
        <end position="138"/>
    </location>
</feature>
<dbReference type="EMBL" id="FOIT01000001">
    <property type="protein sequence ID" value="SEV82473.1"/>
    <property type="molecule type" value="Genomic_DNA"/>
</dbReference>
<dbReference type="Proteomes" id="UP000243605">
    <property type="component" value="Unassembled WGS sequence"/>
</dbReference>
<feature type="transmembrane region" description="Helical" evidence="1">
    <location>
        <begin position="40"/>
        <end position="64"/>
    </location>
</feature>
<dbReference type="AlphaFoldDB" id="A0A662Z420"/>
<dbReference type="InterPro" id="IPR009577">
    <property type="entry name" value="Sm_multidrug_ex"/>
</dbReference>
<evidence type="ECO:0000313" key="3">
    <source>
        <dbReference type="Proteomes" id="UP000243605"/>
    </source>
</evidence>
<reference evidence="2 3" key="1">
    <citation type="submission" date="2016-10" db="EMBL/GenBank/DDBJ databases">
        <authorList>
            <person name="Varghese N."/>
            <person name="Submissions S."/>
        </authorList>
    </citation>
    <scope>NUCLEOTIDE SEQUENCE [LARGE SCALE GENOMIC DNA]</scope>
    <source>
        <strain evidence="2 3">IBRC-M10081</strain>
    </source>
</reference>
<dbReference type="Pfam" id="PF06695">
    <property type="entry name" value="Sm_multidrug_ex"/>
    <property type="match status" value="1"/>
</dbReference>
<keyword evidence="1" id="KW-1133">Transmembrane helix</keyword>
<dbReference type="RefSeq" id="WP_091473102.1">
    <property type="nucleotide sequence ID" value="NZ_FOIT01000001.1"/>
</dbReference>
<name>A0A662Z420_9STAP</name>
<gene>
    <name evidence="2" type="ORF">SAMN05192557_0252</name>
</gene>
<proteinExistence type="predicted"/>
<organism evidence="2 3">
    <name type="scientific">Aliicoccus persicus</name>
    <dbReference type="NCBI Taxonomy" id="930138"/>
    <lineage>
        <taxon>Bacteria</taxon>
        <taxon>Bacillati</taxon>
        <taxon>Bacillota</taxon>
        <taxon>Bacilli</taxon>
        <taxon>Bacillales</taxon>
        <taxon>Staphylococcaceae</taxon>
        <taxon>Aliicoccus</taxon>
    </lineage>
</organism>
<accession>A0A662Z420</accession>
<keyword evidence="3" id="KW-1185">Reference proteome</keyword>
<feature type="transmembrane region" description="Helical" evidence="1">
    <location>
        <begin position="85"/>
        <end position="110"/>
    </location>
</feature>
<dbReference type="OrthoDB" id="6400183at2"/>